<gene>
    <name evidence="1" type="ORF">MNODULE_19275</name>
</gene>
<dbReference type="RefSeq" id="WP_168062834.1">
    <property type="nucleotide sequence ID" value="NZ_VTOW01000004.1"/>
</dbReference>
<comment type="caution">
    <text evidence="1">The sequence shown here is derived from an EMBL/GenBank/DDBJ whole genome shotgun (WGS) entry which is preliminary data.</text>
</comment>
<organism evidence="1 2">
    <name type="scientific">Candidatus Manganitrophus noduliformans</name>
    <dbReference type="NCBI Taxonomy" id="2606439"/>
    <lineage>
        <taxon>Bacteria</taxon>
        <taxon>Pseudomonadati</taxon>
        <taxon>Nitrospirota</taxon>
        <taxon>Nitrospiria</taxon>
        <taxon>Candidatus Troglogloeales</taxon>
        <taxon>Candidatus Manganitrophaceae</taxon>
        <taxon>Candidatus Manganitrophus</taxon>
    </lineage>
</organism>
<sequence length="295" mass="32377">MDIAAAKKKEGLWKELLEDPIVFGNSNFFSLLKTRGIPMAVGKDSEDPEANWAVVEASKVDLKIIEYTVAGKTIHDAVKDFSDSSIIINGAMFNPKGIDPPKTIGLLYDQGQRLSTSLDPQATPGTQEAKLLNVVRKRFTFGQTSPGRGIRSYKYGQNATLPFVEQIKTHVTGLFSFIRFGVKQTVNDDKDLNVFFDMQQDWRGIGIIGVAPESGYLLFYAREGGTYGRHTDDIQEALVNMGVRDAFLVDGGSSVALAVNGAVVVASDRHEDPNLIATVTNYLVFYPKQKAVHAK</sequence>
<dbReference type="AlphaFoldDB" id="A0A7X6DT41"/>
<protein>
    <recommendedName>
        <fullName evidence="3">Phosphodiester glycosidase domain-containing protein</fullName>
    </recommendedName>
</protein>
<evidence type="ECO:0000313" key="2">
    <source>
        <dbReference type="Proteomes" id="UP000534783"/>
    </source>
</evidence>
<keyword evidence="2" id="KW-1185">Reference proteome</keyword>
<proteinExistence type="predicted"/>
<dbReference type="Proteomes" id="UP000534783">
    <property type="component" value="Unassembled WGS sequence"/>
</dbReference>
<accession>A0A7X6DT41</accession>
<evidence type="ECO:0000313" key="1">
    <source>
        <dbReference type="EMBL" id="NKE72898.1"/>
    </source>
</evidence>
<evidence type="ECO:0008006" key="3">
    <source>
        <dbReference type="Google" id="ProtNLM"/>
    </source>
</evidence>
<dbReference type="EMBL" id="VTOW01000004">
    <property type="protein sequence ID" value="NKE72898.1"/>
    <property type="molecule type" value="Genomic_DNA"/>
</dbReference>
<name>A0A7X6DT41_9BACT</name>
<reference evidence="1 2" key="1">
    <citation type="journal article" date="2020" name="Nature">
        <title>Bacterial chemolithoautotrophy via manganese oxidation.</title>
        <authorList>
            <person name="Yu H."/>
            <person name="Leadbetter J.R."/>
        </authorList>
    </citation>
    <scope>NUCLEOTIDE SEQUENCE [LARGE SCALE GENOMIC DNA]</scope>
    <source>
        <strain evidence="1 2">Mn-1</strain>
    </source>
</reference>